<evidence type="ECO:0000313" key="1">
    <source>
        <dbReference type="EMBL" id="KPQ09613.1"/>
    </source>
</evidence>
<dbReference type="OrthoDB" id="680635at2"/>
<sequence>MKQLLIAIFLCVSIAGPMSLGMAAFELRFWELRENFSERYTQSENKERIQTLIFSKSEISQVLKWEHDREFEYQGQMYDVLETHDKGEQVEYLVWHDKEESELKEKEREYEDFDHEAPERAQSKSSFHLTFFFQEIPLTSFLKLSPECLESVQIETFWKNLNTLPITPPPILFG</sequence>
<evidence type="ECO:0000313" key="2">
    <source>
        <dbReference type="Proteomes" id="UP000050421"/>
    </source>
</evidence>
<dbReference type="PATRIC" id="fig|1305737.6.peg.234"/>
<accession>A0A0P7ZXL4</accession>
<organism evidence="1 2">
    <name type="scientific">Algoriphagus marincola HL-49</name>
    <dbReference type="NCBI Taxonomy" id="1305737"/>
    <lineage>
        <taxon>Bacteria</taxon>
        <taxon>Pseudomonadati</taxon>
        <taxon>Bacteroidota</taxon>
        <taxon>Cytophagia</taxon>
        <taxon>Cytophagales</taxon>
        <taxon>Cyclobacteriaceae</taxon>
        <taxon>Algoriphagus</taxon>
    </lineage>
</organism>
<dbReference type="Proteomes" id="UP000050421">
    <property type="component" value="Unassembled WGS sequence"/>
</dbReference>
<dbReference type="EMBL" id="LJXT01000140">
    <property type="protein sequence ID" value="KPQ09613.1"/>
    <property type="molecule type" value="Genomic_DNA"/>
</dbReference>
<dbReference type="STRING" id="1305737.GCA_000526355_00045"/>
<reference evidence="1 2" key="1">
    <citation type="submission" date="2015-09" db="EMBL/GenBank/DDBJ databases">
        <title>Identification and resolution of microdiversity through metagenomic sequencing of parallel consortia.</title>
        <authorList>
            <person name="Nelson W.C."/>
            <person name="Romine M.F."/>
            <person name="Lindemann S.R."/>
        </authorList>
    </citation>
    <scope>NUCLEOTIDE SEQUENCE [LARGE SCALE GENOMIC DNA]</scope>
    <source>
        <strain evidence="1">HL-49</strain>
    </source>
</reference>
<dbReference type="AlphaFoldDB" id="A0A0P7ZXL4"/>
<comment type="caution">
    <text evidence="1">The sequence shown here is derived from an EMBL/GenBank/DDBJ whole genome shotgun (WGS) entry which is preliminary data.</text>
</comment>
<protein>
    <submittedName>
        <fullName evidence="1">Uncharacterized protein</fullName>
    </submittedName>
</protein>
<proteinExistence type="predicted"/>
<name>A0A0P7ZXL4_9BACT</name>
<gene>
    <name evidence="1" type="ORF">HLUCCX10_16185</name>
</gene>